<sequence>MAAKNTALNTGLQSKGAKTAKPADESNSDFCCLYLHKLQINKVCYTT</sequence>
<name>A0A9X9PV04_GULGU</name>
<evidence type="ECO:0000313" key="3">
    <source>
        <dbReference type="Proteomes" id="UP000269945"/>
    </source>
</evidence>
<keyword evidence="3" id="KW-1185">Reference proteome</keyword>
<comment type="caution">
    <text evidence="2">The sequence shown here is derived from an EMBL/GenBank/DDBJ whole genome shotgun (WGS) entry which is preliminary data.</text>
</comment>
<gene>
    <name evidence="2" type="ORF">BN2614_LOCUS2</name>
</gene>
<evidence type="ECO:0000256" key="1">
    <source>
        <dbReference type="SAM" id="MobiDB-lite"/>
    </source>
</evidence>
<dbReference type="AlphaFoldDB" id="A0A9X9PV04"/>
<dbReference type="EMBL" id="CYRY02002887">
    <property type="protein sequence ID" value="VCW67588.1"/>
    <property type="molecule type" value="Genomic_DNA"/>
</dbReference>
<accession>A0A9X9PV04</accession>
<protein>
    <submittedName>
        <fullName evidence="2">Uncharacterized protein</fullName>
    </submittedName>
</protein>
<organism evidence="2 3">
    <name type="scientific">Gulo gulo</name>
    <name type="common">Wolverine</name>
    <name type="synonym">Gluton</name>
    <dbReference type="NCBI Taxonomy" id="48420"/>
    <lineage>
        <taxon>Eukaryota</taxon>
        <taxon>Metazoa</taxon>
        <taxon>Chordata</taxon>
        <taxon>Craniata</taxon>
        <taxon>Vertebrata</taxon>
        <taxon>Euteleostomi</taxon>
        <taxon>Mammalia</taxon>
        <taxon>Eutheria</taxon>
        <taxon>Laurasiatheria</taxon>
        <taxon>Carnivora</taxon>
        <taxon>Caniformia</taxon>
        <taxon>Musteloidea</taxon>
        <taxon>Mustelidae</taxon>
        <taxon>Guloninae</taxon>
        <taxon>Gulo</taxon>
    </lineage>
</organism>
<feature type="region of interest" description="Disordered" evidence="1">
    <location>
        <begin position="1"/>
        <end position="25"/>
    </location>
</feature>
<dbReference type="Proteomes" id="UP000269945">
    <property type="component" value="Unassembled WGS sequence"/>
</dbReference>
<evidence type="ECO:0000313" key="2">
    <source>
        <dbReference type="EMBL" id="VCW67588.1"/>
    </source>
</evidence>
<proteinExistence type="predicted"/>
<reference evidence="2 3" key="1">
    <citation type="submission" date="2018-10" db="EMBL/GenBank/DDBJ databases">
        <authorList>
            <person name="Ekblom R."/>
            <person name="Jareborg N."/>
        </authorList>
    </citation>
    <scope>NUCLEOTIDE SEQUENCE [LARGE SCALE GENOMIC DNA]</scope>
    <source>
        <tissue evidence="2">Muscle</tissue>
    </source>
</reference>
<feature type="compositionally biased region" description="Polar residues" evidence="1">
    <location>
        <begin position="1"/>
        <end position="13"/>
    </location>
</feature>